<dbReference type="PIRSF" id="PIRSF028235">
    <property type="entry name" value="UCP028235"/>
    <property type="match status" value="1"/>
</dbReference>
<accession>A0A932ZTH5</accession>
<sequence length="311" mass="35256">MATGQKKYRLVTRSDFDGIACAALLKELDMVGEIKFVHPRDMQEGKVEITDSDITANLPYVEGVHLAFDHHLSETERVAKKKNHIINTDAMSTAFVIYNHYGGKAKFPRISDELMDAVDRGDSARFTESNILRPKGWVLLHFLMDPRTGLGRFRNFRISNYDLMMQLVDLCRDHTAEQILQTPDVAERRQLYFEHEGKFKEQIQRCARVEGDTVVIDLRNEDPIWAGNRFMIYALYPECTVSVHVMWGLQKQNTAFAVGKSIINRLSQCNIGSLMLEYGGGGQEAVGTCQVENERADQVLKEILQKIAAAG</sequence>
<dbReference type="SUPFAM" id="SSF64182">
    <property type="entry name" value="DHH phosphoesterases"/>
    <property type="match status" value="1"/>
</dbReference>
<dbReference type="InterPro" id="IPR038763">
    <property type="entry name" value="DHH_sf"/>
</dbReference>
<comment type="caution">
    <text evidence="1">The sequence shown here is derived from an EMBL/GenBank/DDBJ whole genome shotgun (WGS) entry which is preliminary data.</text>
</comment>
<dbReference type="AlphaFoldDB" id="A0A932ZTH5"/>
<gene>
    <name evidence="1" type="ORF">HY618_06935</name>
</gene>
<dbReference type="Proteomes" id="UP000752292">
    <property type="component" value="Unassembled WGS sequence"/>
</dbReference>
<dbReference type="EMBL" id="JACQRX010000303">
    <property type="protein sequence ID" value="MBI4252179.1"/>
    <property type="molecule type" value="Genomic_DNA"/>
</dbReference>
<evidence type="ECO:0000313" key="2">
    <source>
        <dbReference type="Proteomes" id="UP000752292"/>
    </source>
</evidence>
<name>A0A932ZTH5_UNCTE</name>
<proteinExistence type="predicted"/>
<evidence type="ECO:0000313" key="1">
    <source>
        <dbReference type="EMBL" id="MBI4252179.1"/>
    </source>
</evidence>
<dbReference type="InterPro" id="IPR016877">
    <property type="entry name" value="UCP028235"/>
</dbReference>
<reference evidence="1" key="1">
    <citation type="submission" date="2020-07" db="EMBL/GenBank/DDBJ databases">
        <title>Huge and variable diversity of episymbiotic CPR bacteria and DPANN archaea in groundwater ecosystems.</title>
        <authorList>
            <person name="He C.Y."/>
            <person name="Keren R."/>
            <person name="Whittaker M."/>
            <person name="Farag I.F."/>
            <person name="Doudna J."/>
            <person name="Cate J.H.D."/>
            <person name="Banfield J.F."/>
        </authorList>
    </citation>
    <scope>NUCLEOTIDE SEQUENCE</scope>
    <source>
        <strain evidence="1">NC_groundwater_1370_Ag_S-0.2um_69_93</strain>
    </source>
</reference>
<organism evidence="1 2">
    <name type="scientific">Tectimicrobiota bacterium</name>
    <dbReference type="NCBI Taxonomy" id="2528274"/>
    <lineage>
        <taxon>Bacteria</taxon>
        <taxon>Pseudomonadati</taxon>
        <taxon>Nitrospinota/Tectimicrobiota group</taxon>
        <taxon>Candidatus Tectimicrobiota</taxon>
    </lineage>
</organism>
<protein>
    <submittedName>
        <fullName evidence="1">Exopolyphosphatase</fullName>
    </submittedName>
</protein>